<dbReference type="EMBL" id="PVTX01000016">
    <property type="protein sequence ID" value="PRZ02981.1"/>
    <property type="molecule type" value="Genomic_DNA"/>
</dbReference>
<reference evidence="2 3" key="1">
    <citation type="submission" date="2018-03" db="EMBL/GenBank/DDBJ databases">
        <title>Comparative analysis of microorganisms from saline springs in Andes Mountain Range, Colombia.</title>
        <authorList>
            <person name="Rubin E."/>
        </authorList>
    </citation>
    <scope>NUCLEOTIDE SEQUENCE [LARGE SCALE GENOMIC DNA]</scope>
    <source>
        <strain evidence="2 3">CG 23</strain>
    </source>
</reference>
<organism evidence="2 3">
    <name type="scientific">Isoptericola halotolerans</name>
    <dbReference type="NCBI Taxonomy" id="300560"/>
    <lineage>
        <taxon>Bacteria</taxon>
        <taxon>Bacillati</taxon>
        <taxon>Actinomycetota</taxon>
        <taxon>Actinomycetes</taxon>
        <taxon>Micrococcales</taxon>
        <taxon>Promicromonosporaceae</taxon>
        <taxon>Isoptericola</taxon>
    </lineage>
</organism>
<evidence type="ECO:0000313" key="3">
    <source>
        <dbReference type="Proteomes" id="UP000239895"/>
    </source>
</evidence>
<gene>
    <name evidence="2" type="ORF">BCL65_1162</name>
</gene>
<evidence type="ECO:0000259" key="1">
    <source>
        <dbReference type="Pfam" id="PF18598"/>
    </source>
</evidence>
<dbReference type="InterPro" id="IPR041485">
    <property type="entry name" value="TetR_C_36"/>
</dbReference>
<keyword evidence="3" id="KW-1185">Reference proteome</keyword>
<comment type="caution">
    <text evidence="2">The sequence shown here is derived from an EMBL/GenBank/DDBJ whole genome shotgun (WGS) entry which is preliminary data.</text>
</comment>
<proteinExistence type="predicted"/>
<dbReference type="SUPFAM" id="SSF46689">
    <property type="entry name" value="Homeodomain-like"/>
    <property type="match status" value="1"/>
</dbReference>
<dbReference type="Gene3D" id="1.10.357.10">
    <property type="entry name" value="Tetracycline Repressor, domain 2"/>
    <property type="match status" value="1"/>
</dbReference>
<dbReference type="Proteomes" id="UP000239895">
    <property type="component" value="Unassembled WGS sequence"/>
</dbReference>
<dbReference type="InterPro" id="IPR009057">
    <property type="entry name" value="Homeodomain-like_sf"/>
</dbReference>
<evidence type="ECO:0000313" key="2">
    <source>
        <dbReference type="EMBL" id="PRZ02981.1"/>
    </source>
</evidence>
<accession>A0ABX5E9H9</accession>
<name>A0ABX5E9H9_9MICO</name>
<dbReference type="Pfam" id="PF18598">
    <property type="entry name" value="TetR_C_36"/>
    <property type="match status" value="1"/>
</dbReference>
<feature type="domain" description="QsdR TetR regulatory C-terminal" evidence="1">
    <location>
        <begin position="99"/>
        <end position="208"/>
    </location>
</feature>
<protein>
    <recommendedName>
        <fullName evidence="1">QsdR TetR regulatory C-terminal domain-containing protein</fullName>
    </recommendedName>
</protein>
<sequence>MLCVRPEKGCDTVVDVRERPSGTRGRVITYPVALRAARRRFAASGGLAMDQLTEDLWVSRATLYRVVGSRDRLLGDVLWQLAARTLDRARQEADDAARTGVGRLLAIAQRFDDEVRLDEPLQKYLAVDPVDATRVLFGATARVHVRNVEAWAALIRREQESGALGPLQFSVAETAFAFVRIGESVLFGSMLAGIEPDRRLGEHLRRTVLPMG</sequence>